<evidence type="ECO:0000313" key="2">
    <source>
        <dbReference type="EMBL" id="GBP10710.1"/>
    </source>
</evidence>
<accession>A0A4C1TAW5</accession>
<dbReference type="EMBL" id="BGZK01000042">
    <property type="protein sequence ID" value="GBP10710.1"/>
    <property type="molecule type" value="Genomic_DNA"/>
</dbReference>
<gene>
    <name evidence="2" type="ORF">EVAR_6271_1</name>
</gene>
<protein>
    <submittedName>
        <fullName evidence="2">Uncharacterized protein</fullName>
    </submittedName>
</protein>
<evidence type="ECO:0000256" key="1">
    <source>
        <dbReference type="SAM" id="MobiDB-lite"/>
    </source>
</evidence>
<name>A0A4C1TAW5_EUMVA</name>
<sequence length="107" mass="11798">MTEAEAKLKARRGTESRVKTETKIKSGTEVKLEYETGTTINNVTGIVIKISAIIELEVGPRFELTTISLDEGNTFYLHVGEAAGGKLVIYIYIRITSAENFSKISRS</sequence>
<comment type="caution">
    <text evidence="2">The sequence shown here is derived from an EMBL/GenBank/DDBJ whole genome shotgun (WGS) entry which is preliminary data.</text>
</comment>
<proteinExistence type="predicted"/>
<feature type="region of interest" description="Disordered" evidence="1">
    <location>
        <begin position="1"/>
        <end position="20"/>
    </location>
</feature>
<dbReference type="AlphaFoldDB" id="A0A4C1TAW5"/>
<reference evidence="2 3" key="1">
    <citation type="journal article" date="2019" name="Commun. Biol.">
        <title>The bagworm genome reveals a unique fibroin gene that provides high tensile strength.</title>
        <authorList>
            <person name="Kono N."/>
            <person name="Nakamura H."/>
            <person name="Ohtoshi R."/>
            <person name="Tomita M."/>
            <person name="Numata K."/>
            <person name="Arakawa K."/>
        </authorList>
    </citation>
    <scope>NUCLEOTIDE SEQUENCE [LARGE SCALE GENOMIC DNA]</scope>
</reference>
<dbReference type="Proteomes" id="UP000299102">
    <property type="component" value="Unassembled WGS sequence"/>
</dbReference>
<keyword evidence="3" id="KW-1185">Reference proteome</keyword>
<organism evidence="2 3">
    <name type="scientific">Eumeta variegata</name>
    <name type="common">Bagworm moth</name>
    <name type="synonym">Eumeta japonica</name>
    <dbReference type="NCBI Taxonomy" id="151549"/>
    <lineage>
        <taxon>Eukaryota</taxon>
        <taxon>Metazoa</taxon>
        <taxon>Ecdysozoa</taxon>
        <taxon>Arthropoda</taxon>
        <taxon>Hexapoda</taxon>
        <taxon>Insecta</taxon>
        <taxon>Pterygota</taxon>
        <taxon>Neoptera</taxon>
        <taxon>Endopterygota</taxon>
        <taxon>Lepidoptera</taxon>
        <taxon>Glossata</taxon>
        <taxon>Ditrysia</taxon>
        <taxon>Tineoidea</taxon>
        <taxon>Psychidae</taxon>
        <taxon>Oiketicinae</taxon>
        <taxon>Eumeta</taxon>
    </lineage>
</organism>
<evidence type="ECO:0000313" key="3">
    <source>
        <dbReference type="Proteomes" id="UP000299102"/>
    </source>
</evidence>